<keyword evidence="6" id="KW-0175">Coiled coil</keyword>
<evidence type="ECO:0000256" key="2">
    <source>
        <dbReference type="ARBA" id="ARBA00013855"/>
    </source>
</evidence>
<comment type="caution">
    <text evidence="9">The sequence shown here is derived from an EMBL/GenBank/DDBJ whole genome shotgun (WGS) entry which is preliminary data.</text>
</comment>
<evidence type="ECO:0000313" key="10">
    <source>
        <dbReference type="Proteomes" id="UP000682134"/>
    </source>
</evidence>
<evidence type="ECO:0000313" key="9">
    <source>
        <dbReference type="EMBL" id="MBP0723888.1"/>
    </source>
</evidence>
<evidence type="ECO:0000256" key="3">
    <source>
        <dbReference type="ARBA" id="ARBA00022960"/>
    </source>
</evidence>
<keyword evidence="7" id="KW-0472">Membrane</keyword>
<dbReference type="PIRSF" id="PIRSF038471">
    <property type="entry name" value="MreC"/>
    <property type="match status" value="1"/>
</dbReference>
<gene>
    <name evidence="9" type="primary">mreC</name>
    <name evidence="9" type="ORF">J5Y03_01660</name>
</gene>
<comment type="similarity">
    <text evidence="1 5">Belongs to the MreC family.</text>
</comment>
<evidence type="ECO:0000256" key="6">
    <source>
        <dbReference type="SAM" id="Coils"/>
    </source>
</evidence>
<feature type="domain" description="Rod shape-determining protein MreC beta-barrel core" evidence="8">
    <location>
        <begin position="123"/>
        <end position="273"/>
    </location>
</feature>
<keyword evidence="7" id="KW-1133">Transmembrane helix</keyword>
<dbReference type="PANTHER" id="PTHR34138:SF1">
    <property type="entry name" value="CELL SHAPE-DETERMINING PROTEIN MREC"/>
    <property type="match status" value="1"/>
</dbReference>
<dbReference type="GO" id="GO:0005886">
    <property type="term" value="C:plasma membrane"/>
    <property type="evidence" value="ECO:0007669"/>
    <property type="project" value="TreeGrafter"/>
</dbReference>
<keyword evidence="7" id="KW-0812">Transmembrane</keyword>
<evidence type="ECO:0000256" key="7">
    <source>
        <dbReference type="SAM" id="Phobius"/>
    </source>
</evidence>
<feature type="transmembrane region" description="Helical" evidence="7">
    <location>
        <begin position="12"/>
        <end position="28"/>
    </location>
</feature>
<dbReference type="InterPro" id="IPR042175">
    <property type="entry name" value="Cell/Rod_MreC_2"/>
</dbReference>
<protein>
    <recommendedName>
        <fullName evidence="2 5">Cell shape-determining protein MreC</fullName>
    </recommendedName>
    <alternativeName>
        <fullName evidence="4 5">Cell shape protein MreC</fullName>
    </alternativeName>
</protein>
<feature type="coiled-coil region" evidence="6">
    <location>
        <begin position="69"/>
        <end position="106"/>
    </location>
</feature>
<sequence length="286" mass="32021">MPQFFYNKRLMIILATIILFVVLLGYSLNSNRKLSFPEKFVKDTVSLTEKIFNKPAQYIAGLFDNMSDLQNTYKENKQLKAKLDRYVELSVKEKAYEKENKDLRDLLNIKNSIQAYNPIEATVIVRDPDNWQQIVTIDKGESSGIQADMAVITSKGLIGKVKHVSKFTSTVQLLSASDRTNRISAKIQQSKDIYGLIEGYDVENQTLLLKRIPSNAKVTKGQVVVTSGLGGVFPDGLPIGTVTKVERDEYGLTQTAYVKPLADFDDINHVIVAKSTIHDLKTGEGK</sequence>
<reference evidence="9" key="1">
    <citation type="submission" date="2021-04" db="EMBL/GenBank/DDBJ databases">
        <title>Genome seq and assembly of Bacillus sp.</title>
        <authorList>
            <person name="Chhetri G."/>
        </authorList>
    </citation>
    <scope>NUCLEOTIDE SEQUENCE</scope>
    <source>
        <strain evidence="9">RG28</strain>
    </source>
</reference>
<dbReference type="NCBIfam" id="TIGR00219">
    <property type="entry name" value="mreC"/>
    <property type="match status" value="1"/>
</dbReference>
<dbReference type="RefSeq" id="WP_209401755.1">
    <property type="nucleotide sequence ID" value="NZ_JAGIYQ010000001.1"/>
</dbReference>
<dbReference type="InterPro" id="IPR007221">
    <property type="entry name" value="MreC"/>
</dbReference>
<name>A0A940SJ60_9BACI</name>
<organism evidence="9 10">
    <name type="scientific">Gottfriedia endophytica</name>
    <dbReference type="NCBI Taxonomy" id="2820819"/>
    <lineage>
        <taxon>Bacteria</taxon>
        <taxon>Bacillati</taxon>
        <taxon>Bacillota</taxon>
        <taxon>Bacilli</taxon>
        <taxon>Bacillales</taxon>
        <taxon>Bacillaceae</taxon>
        <taxon>Gottfriedia</taxon>
    </lineage>
</organism>
<dbReference type="InterPro" id="IPR055342">
    <property type="entry name" value="MreC_beta-barrel_core"/>
</dbReference>
<dbReference type="GO" id="GO:0008360">
    <property type="term" value="P:regulation of cell shape"/>
    <property type="evidence" value="ECO:0007669"/>
    <property type="project" value="UniProtKB-KW"/>
</dbReference>
<evidence type="ECO:0000256" key="5">
    <source>
        <dbReference type="PIRNR" id="PIRNR038471"/>
    </source>
</evidence>
<evidence type="ECO:0000259" key="8">
    <source>
        <dbReference type="Pfam" id="PF04085"/>
    </source>
</evidence>
<keyword evidence="10" id="KW-1185">Reference proteome</keyword>
<evidence type="ECO:0000256" key="4">
    <source>
        <dbReference type="ARBA" id="ARBA00032089"/>
    </source>
</evidence>
<accession>A0A940SJ60</accession>
<dbReference type="Pfam" id="PF04085">
    <property type="entry name" value="MreC"/>
    <property type="match status" value="1"/>
</dbReference>
<proteinExistence type="inferred from homology"/>
<dbReference type="InterPro" id="IPR042177">
    <property type="entry name" value="Cell/Rod_1"/>
</dbReference>
<dbReference type="PANTHER" id="PTHR34138">
    <property type="entry name" value="CELL SHAPE-DETERMINING PROTEIN MREC"/>
    <property type="match status" value="1"/>
</dbReference>
<dbReference type="Proteomes" id="UP000682134">
    <property type="component" value="Unassembled WGS sequence"/>
</dbReference>
<dbReference type="AlphaFoldDB" id="A0A940SJ60"/>
<dbReference type="EMBL" id="JAGIYQ010000001">
    <property type="protein sequence ID" value="MBP0723888.1"/>
    <property type="molecule type" value="Genomic_DNA"/>
</dbReference>
<keyword evidence="3 5" id="KW-0133">Cell shape</keyword>
<dbReference type="Gene3D" id="2.40.10.350">
    <property type="entry name" value="Rod shape-determining protein MreC, domain 2"/>
    <property type="match status" value="1"/>
</dbReference>
<comment type="function">
    <text evidence="5">Involved in formation and maintenance of cell shape.</text>
</comment>
<evidence type="ECO:0000256" key="1">
    <source>
        <dbReference type="ARBA" id="ARBA00009369"/>
    </source>
</evidence>
<dbReference type="Gene3D" id="2.40.10.340">
    <property type="entry name" value="Rod shape-determining protein MreC, domain 1"/>
    <property type="match status" value="1"/>
</dbReference>